<evidence type="ECO:0000313" key="10">
    <source>
        <dbReference type="Proteomes" id="UP000686327"/>
    </source>
</evidence>
<keyword evidence="5 8" id="KW-0418">Kinase</keyword>
<keyword evidence="4 8" id="KW-0547">Nucleotide-binding</keyword>
<reference evidence="10" key="2">
    <citation type="submission" date="2023-07" db="EMBL/GenBank/DDBJ databases">
        <title>Cedecea davisae an AmpC producer and its therapeutic implications.</title>
        <authorList>
            <person name="Notter J."/>
        </authorList>
    </citation>
    <scope>NUCLEOTIDE SEQUENCE [LARGE SCALE GENOMIC DNA]</scope>
    <source>
        <strain evidence="10">1</strain>
    </source>
</reference>
<dbReference type="PANTHER" id="PTHR21087">
    <property type="entry name" value="SHIKIMATE KINASE"/>
    <property type="match status" value="1"/>
</dbReference>
<feature type="binding site" evidence="8">
    <location>
        <position position="79"/>
    </location>
    <ligand>
        <name>substrate</name>
    </ligand>
</feature>
<keyword evidence="2 8" id="KW-0808">Transferase</keyword>
<feature type="binding site" evidence="8">
    <location>
        <begin position="12"/>
        <end position="17"/>
    </location>
    <ligand>
        <name>ATP</name>
        <dbReference type="ChEBI" id="CHEBI:30616"/>
    </ligand>
</feature>
<keyword evidence="6 8" id="KW-0067">ATP-binding</keyword>
<comment type="domain">
    <text evidence="8">The LID domain closes over the active site upon ATP binding.</text>
</comment>
<evidence type="ECO:0000256" key="1">
    <source>
        <dbReference type="ARBA" id="ARBA00022490"/>
    </source>
</evidence>
<comment type="subunit">
    <text evidence="8">Monomer.</text>
</comment>
<evidence type="ECO:0000256" key="2">
    <source>
        <dbReference type="ARBA" id="ARBA00022679"/>
    </source>
</evidence>
<evidence type="ECO:0000256" key="6">
    <source>
        <dbReference type="ARBA" id="ARBA00022840"/>
    </source>
</evidence>
<dbReference type="InterPro" id="IPR023000">
    <property type="entry name" value="Shikimate_kinase_CS"/>
</dbReference>
<comment type="cofactor">
    <cofactor evidence="8">
        <name>Mg(2+)</name>
        <dbReference type="ChEBI" id="CHEBI:18420"/>
    </cofactor>
    <text evidence="8">Binds 1 Mg(2+) ion per subunit.</text>
</comment>
<comment type="pathway">
    <text evidence="8">Metabolic intermediate biosynthesis; chorismate biosynthesis; chorismate from D-erythrose 4-phosphate and phosphoenolpyruvate: step 5/7.</text>
</comment>
<dbReference type="HAMAP" id="MF_00109">
    <property type="entry name" value="Shikimate_kinase"/>
    <property type="match status" value="1"/>
</dbReference>
<feature type="binding site" evidence="8">
    <location>
        <position position="34"/>
    </location>
    <ligand>
        <name>substrate</name>
    </ligand>
</feature>
<dbReference type="GO" id="GO:0004765">
    <property type="term" value="F:shikimate kinase activity"/>
    <property type="evidence" value="ECO:0007669"/>
    <property type="project" value="UniProtKB-EC"/>
</dbReference>
<organism evidence="9 10">
    <name type="scientific">Cedecea davisae</name>
    <dbReference type="NCBI Taxonomy" id="158484"/>
    <lineage>
        <taxon>Bacteria</taxon>
        <taxon>Pseudomonadati</taxon>
        <taxon>Pseudomonadota</taxon>
        <taxon>Gammaproteobacteria</taxon>
        <taxon>Enterobacterales</taxon>
        <taxon>Enterobacteriaceae</taxon>
        <taxon>Cedecea</taxon>
    </lineage>
</organism>
<keyword evidence="8" id="KW-0028">Amino-acid biosynthesis</keyword>
<accession>A0ABS6DGH1</accession>
<comment type="caution">
    <text evidence="9">The sequence shown here is derived from an EMBL/GenBank/DDBJ whole genome shotgun (WGS) entry which is preliminary data.</text>
</comment>
<evidence type="ECO:0000256" key="8">
    <source>
        <dbReference type="HAMAP-Rule" id="MF_01269"/>
    </source>
</evidence>
<comment type="caution">
    <text evidence="8">Lacks conserved residue(s) required for the propagation of feature annotation.</text>
</comment>
<evidence type="ECO:0000256" key="5">
    <source>
        <dbReference type="ARBA" id="ARBA00022777"/>
    </source>
</evidence>
<feature type="binding site" evidence="8">
    <location>
        <position position="120"/>
    </location>
    <ligand>
        <name>ATP</name>
        <dbReference type="ChEBI" id="CHEBI:30616"/>
    </ligand>
</feature>
<dbReference type="Pfam" id="PF01202">
    <property type="entry name" value="SKI"/>
    <property type="match status" value="1"/>
</dbReference>
<proteinExistence type="inferred from homology"/>
<name>A0ABS6DGH1_9ENTR</name>
<dbReference type="EC" id="2.7.1.71" evidence="8"/>
<keyword evidence="10" id="KW-1185">Reference proteome</keyword>
<dbReference type="NCBIfam" id="NF002988">
    <property type="entry name" value="PRK03731.1"/>
    <property type="match status" value="1"/>
</dbReference>
<dbReference type="HAMAP" id="MF_01269">
    <property type="entry name" value="Shikimate_kinase_2"/>
    <property type="match status" value="1"/>
</dbReference>
<feature type="binding site" evidence="8">
    <location>
        <position position="32"/>
    </location>
    <ligand>
        <name>Mg(2+)</name>
        <dbReference type="ChEBI" id="CHEBI:18420"/>
    </ligand>
</feature>
<sequence length="174" mass="18445">MTQPLFLVGARGCGKTTVGQALARTLGYEFVDTDSFLLTSTGKSVAEIVAEEGWPGFRARESEALQQVTAPATVVATGGGMVLAESNRQFMQENGIAIWLHAPAQILASRLSASPEEGQRPTLTGKGVTDEIVDVLAAREGLYRQVAHHIVDATRTPDAVVEAILIALQMARAS</sequence>
<evidence type="ECO:0000313" key="9">
    <source>
        <dbReference type="EMBL" id="MBU4682297.1"/>
    </source>
</evidence>
<evidence type="ECO:0000256" key="7">
    <source>
        <dbReference type="ARBA" id="ARBA00022842"/>
    </source>
</evidence>
<dbReference type="InterPro" id="IPR000623">
    <property type="entry name" value="Shikimate_kinase/TSH1"/>
</dbReference>
<evidence type="ECO:0000256" key="4">
    <source>
        <dbReference type="ARBA" id="ARBA00022741"/>
    </source>
</evidence>
<comment type="catalytic activity">
    <reaction evidence="8">
        <text>shikimate + ATP = 3-phosphoshikimate + ADP + H(+)</text>
        <dbReference type="Rhea" id="RHEA:13121"/>
        <dbReference type="ChEBI" id="CHEBI:15378"/>
        <dbReference type="ChEBI" id="CHEBI:30616"/>
        <dbReference type="ChEBI" id="CHEBI:36208"/>
        <dbReference type="ChEBI" id="CHEBI:145989"/>
        <dbReference type="ChEBI" id="CHEBI:456216"/>
        <dbReference type="EC" id="2.7.1.71"/>
    </reaction>
</comment>
<comment type="subcellular location">
    <subcellularLocation>
        <location evidence="8">Cytoplasm</location>
    </subcellularLocation>
</comment>
<feature type="binding site" evidence="8">
    <location>
        <position position="58"/>
    </location>
    <ligand>
        <name>substrate</name>
    </ligand>
</feature>
<reference evidence="9 10" key="1">
    <citation type="submission" date="2021-04" db="EMBL/GenBank/DDBJ databases">
        <authorList>
            <person name="Seiffert S.N."/>
        </authorList>
    </citation>
    <scope>NUCLEOTIDE SEQUENCE [LARGE SCALE GENOMIC DNA]</scope>
    <source>
        <strain evidence="9 10">1</strain>
    </source>
</reference>
<keyword evidence="1 8" id="KW-0963">Cytoplasm</keyword>
<protein>
    <recommendedName>
        <fullName evidence="8">Shikimate kinase 2</fullName>
        <shortName evidence="8">SK 2</shortName>
        <ecNumber evidence="8">2.7.1.71</ecNumber>
    </recommendedName>
</protein>
<dbReference type="PROSITE" id="PS01128">
    <property type="entry name" value="SHIKIMATE_KINASE"/>
    <property type="match status" value="1"/>
</dbReference>
<feature type="binding site" evidence="8">
    <location>
        <position position="139"/>
    </location>
    <ligand>
        <name>substrate</name>
    </ligand>
</feature>
<dbReference type="Proteomes" id="UP000686327">
    <property type="component" value="Unassembled WGS sequence"/>
</dbReference>
<keyword evidence="3 8" id="KW-0479">Metal-binding</keyword>
<keyword evidence="8" id="KW-0057">Aromatic amino acid biosynthesis</keyword>
<dbReference type="RefSeq" id="WP_216375540.1">
    <property type="nucleotide sequence ID" value="NZ_JAGRYT010000038.1"/>
</dbReference>
<keyword evidence="7 8" id="KW-0460">Magnesium</keyword>
<dbReference type="InterPro" id="IPR027544">
    <property type="entry name" value="Shikimate_kinase_2"/>
</dbReference>
<feature type="region of interest" description="LID domain" evidence="8">
    <location>
        <begin position="112"/>
        <end position="126"/>
    </location>
</feature>
<gene>
    <name evidence="8 9" type="primary">aroL</name>
    <name evidence="9" type="ORF">KC222_09755</name>
</gene>
<feature type="binding site" evidence="8">
    <location>
        <position position="16"/>
    </location>
    <ligand>
        <name>Mg(2+)</name>
        <dbReference type="ChEBI" id="CHEBI:18420"/>
    </ligand>
</feature>
<comment type="similarity">
    <text evidence="8">Belongs to the shikimate kinase family. AroL subfamily.</text>
</comment>
<comment type="function">
    <text evidence="8">Catalyzes the specific phosphorylation of the 3-hydroxyl group of shikimic acid using ATP as a cosubstrate.</text>
</comment>
<dbReference type="InterPro" id="IPR031322">
    <property type="entry name" value="Shikimate/glucono_kinase"/>
</dbReference>
<evidence type="ECO:0000256" key="3">
    <source>
        <dbReference type="ARBA" id="ARBA00022723"/>
    </source>
</evidence>
<dbReference type="CDD" id="cd00464">
    <property type="entry name" value="SK"/>
    <property type="match status" value="1"/>
</dbReference>
<dbReference type="PANTHER" id="PTHR21087:SF21">
    <property type="entry name" value="SHIKIMATE KINASE 2"/>
    <property type="match status" value="1"/>
</dbReference>
<dbReference type="EMBL" id="JAGRYU010000013">
    <property type="protein sequence ID" value="MBU4682297.1"/>
    <property type="molecule type" value="Genomic_DNA"/>
</dbReference>